<gene>
    <name evidence="1" type="ORF">RDI58_022462</name>
</gene>
<sequence length="296" mass="34727">MDPNGRVFTQKVQYDWVPEYCGTCLQLGHLCKQLKPATGEAKEPRKPAHMGNKGKVVKKIWHKKSPDDDHREAISMLAGTLVTTQEEQWQNVKGKSKTIPHPTQNIYSGYQERFKPAGHWNHTNGTYQEYEKGHESRYGVWYFQSTRSKKNLFSWNVTSMNKAGKHKEFNAFLGKYSICLISIYEYRVQENKVQRIITKFGRIWSWFHNYRCSDRNRICILWDPNHIVFTVDAMMQHIHGRENTMAGSQGDTYEPARGMASWEIIMLYLILKTEEEAIQLEKWKLWTLMKSSLTLV</sequence>
<dbReference type="EMBL" id="JBANQN010000009">
    <property type="protein sequence ID" value="KAK6780278.1"/>
    <property type="molecule type" value="Genomic_DNA"/>
</dbReference>
<dbReference type="AlphaFoldDB" id="A0AAN8T9B9"/>
<evidence type="ECO:0000313" key="2">
    <source>
        <dbReference type="Proteomes" id="UP001371456"/>
    </source>
</evidence>
<dbReference type="Proteomes" id="UP001371456">
    <property type="component" value="Unassembled WGS sequence"/>
</dbReference>
<evidence type="ECO:0000313" key="1">
    <source>
        <dbReference type="EMBL" id="KAK6780278.1"/>
    </source>
</evidence>
<comment type="caution">
    <text evidence="1">The sequence shown here is derived from an EMBL/GenBank/DDBJ whole genome shotgun (WGS) entry which is preliminary data.</text>
</comment>
<reference evidence="1 2" key="1">
    <citation type="submission" date="2024-02" db="EMBL/GenBank/DDBJ databases">
        <title>de novo genome assembly of Solanum bulbocastanum strain 11H21.</title>
        <authorList>
            <person name="Hosaka A.J."/>
        </authorList>
    </citation>
    <scope>NUCLEOTIDE SEQUENCE [LARGE SCALE GENOMIC DNA]</scope>
    <source>
        <tissue evidence="1">Young leaves</tissue>
    </source>
</reference>
<proteinExistence type="predicted"/>
<protein>
    <submittedName>
        <fullName evidence="1">Uncharacterized protein</fullName>
    </submittedName>
</protein>
<keyword evidence="2" id="KW-1185">Reference proteome</keyword>
<name>A0AAN8T9B9_SOLBU</name>
<accession>A0AAN8T9B9</accession>
<organism evidence="1 2">
    <name type="scientific">Solanum bulbocastanum</name>
    <name type="common">Wild potato</name>
    <dbReference type="NCBI Taxonomy" id="147425"/>
    <lineage>
        <taxon>Eukaryota</taxon>
        <taxon>Viridiplantae</taxon>
        <taxon>Streptophyta</taxon>
        <taxon>Embryophyta</taxon>
        <taxon>Tracheophyta</taxon>
        <taxon>Spermatophyta</taxon>
        <taxon>Magnoliopsida</taxon>
        <taxon>eudicotyledons</taxon>
        <taxon>Gunneridae</taxon>
        <taxon>Pentapetalae</taxon>
        <taxon>asterids</taxon>
        <taxon>lamiids</taxon>
        <taxon>Solanales</taxon>
        <taxon>Solanaceae</taxon>
        <taxon>Solanoideae</taxon>
        <taxon>Solaneae</taxon>
        <taxon>Solanum</taxon>
    </lineage>
</organism>